<reference evidence="2" key="1">
    <citation type="journal article" date="2022" name="Int. J. Mol. Sci.">
        <title>Draft Genome of Tanacetum Coccineum: Genomic Comparison of Closely Related Tanacetum-Family Plants.</title>
        <authorList>
            <person name="Yamashiro T."/>
            <person name="Shiraishi A."/>
            <person name="Nakayama K."/>
            <person name="Satake H."/>
        </authorList>
    </citation>
    <scope>NUCLEOTIDE SEQUENCE</scope>
</reference>
<organism evidence="2 3">
    <name type="scientific">Tanacetum coccineum</name>
    <dbReference type="NCBI Taxonomy" id="301880"/>
    <lineage>
        <taxon>Eukaryota</taxon>
        <taxon>Viridiplantae</taxon>
        <taxon>Streptophyta</taxon>
        <taxon>Embryophyta</taxon>
        <taxon>Tracheophyta</taxon>
        <taxon>Spermatophyta</taxon>
        <taxon>Magnoliopsida</taxon>
        <taxon>eudicotyledons</taxon>
        <taxon>Gunneridae</taxon>
        <taxon>Pentapetalae</taxon>
        <taxon>asterids</taxon>
        <taxon>campanulids</taxon>
        <taxon>Asterales</taxon>
        <taxon>Asteraceae</taxon>
        <taxon>Asteroideae</taxon>
        <taxon>Anthemideae</taxon>
        <taxon>Anthemidinae</taxon>
        <taxon>Tanacetum</taxon>
    </lineage>
</organism>
<accession>A0ABQ5II88</accession>
<sequence>MSPNSLPPGNDNSTLKKDLHEENFQVYSNPLFEFDDNFKSSNVNPLFEENDKDVEIKSSSSFTLTSPEESKFEAYLERDSIPPGIDLTLPPTLEVSSSNPTSPTLTGDKVCSWEERPITTDNCLNFEPILIYDDVVLNDDFYQSNVEDVNSFTLIIWIFLPYFTYTKESPLIFSFRSENFVFDPGIVTFHKLVDSTQQNSLKASRDPVDLSRSIELLILCTDIPKITRKQSKTGKHGHENGRVSKSRKKSQAPTQVQWTGLVRSNQEDSLAHSQSKGHVINGRSTKRCGFCTKFTHTTSTSEPQTDCQLGNPCELTSDPTAIKLDQMIAMIGWQRLKEVGRGPQDLRSFF</sequence>
<comment type="caution">
    <text evidence="2">The sequence shown here is derived from an EMBL/GenBank/DDBJ whole genome shotgun (WGS) entry which is preliminary data.</text>
</comment>
<keyword evidence="3" id="KW-1185">Reference proteome</keyword>
<feature type="region of interest" description="Disordered" evidence="1">
    <location>
        <begin position="1"/>
        <end position="20"/>
    </location>
</feature>
<evidence type="ECO:0000256" key="1">
    <source>
        <dbReference type="SAM" id="MobiDB-lite"/>
    </source>
</evidence>
<protein>
    <submittedName>
        <fullName evidence="2">Uncharacterized protein</fullName>
    </submittedName>
</protein>
<evidence type="ECO:0000313" key="3">
    <source>
        <dbReference type="Proteomes" id="UP001151760"/>
    </source>
</evidence>
<proteinExistence type="predicted"/>
<feature type="region of interest" description="Disordered" evidence="1">
    <location>
        <begin position="229"/>
        <end position="255"/>
    </location>
</feature>
<name>A0ABQ5II88_9ASTR</name>
<dbReference type="EMBL" id="BQNB010020813">
    <property type="protein sequence ID" value="GJT99905.1"/>
    <property type="molecule type" value="Genomic_DNA"/>
</dbReference>
<reference evidence="2" key="2">
    <citation type="submission" date="2022-01" db="EMBL/GenBank/DDBJ databases">
        <authorList>
            <person name="Yamashiro T."/>
            <person name="Shiraishi A."/>
            <person name="Satake H."/>
            <person name="Nakayama K."/>
        </authorList>
    </citation>
    <scope>NUCLEOTIDE SEQUENCE</scope>
</reference>
<gene>
    <name evidence="2" type="ORF">Tco_1110244</name>
</gene>
<evidence type="ECO:0000313" key="2">
    <source>
        <dbReference type="EMBL" id="GJT99905.1"/>
    </source>
</evidence>
<dbReference type="Proteomes" id="UP001151760">
    <property type="component" value="Unassembled WGS sequence"/>
</dbReference>